<feature type="signal peptide" evidence="1">
    <location>
        <begin position="1"/>
        <end position="19"/>
    </location>
</feature>
<dbReference type="AlphaFoldDB" id="C8ZD34"/>
<reference evidence="2" key="1">
    <citation type="journal article" date="2009" name="Proc. Natl. Acad. Sci. U.S.A.">
        <title>Eukaryote-to-eukaryote gene transfer events revealed by the genome sequence of the wine yeast Saccharomyces cerevisiae EC1118.</title>
        <authorList>
            <person name="Novo M."/>
            <person name="Bigey F."/>
            <person name="Beyne E."/>
            <person name="Galeote V."/>
            <person name="Gavory F."/>
            <person name="Mallet S."/>
            <person name="Cambot B."/>
            <person name="Legras J.L."/>
            <person name="Wincker P."/>
            <person name="Casaregola S."/>
            <person name="Dequin S."/>
        </authorList>
    </citation>
    <scope>NUCLEOTIDE SEQUENCE [LARGE SCALE GENOMIC DNA]</scope>
    <source>
        <strain evidence="2">Lalvin EC1118</strain>
        <strain>Lalvin EC1118 / Prise de mousse</strain>
    </source>
</reference>
<sequence>MNLFFVFFFVFFWSDLVEGQSVFVGLGRDKSDPVSQLVLLQVLLCQVLQVLTRELGSGNNSNNGTIFSDSDSVTQVTDSTFDLDVVDQVLSVGSWVEDTVFSWRRDIDGKGLGNLLLSGSLYQKN</sequence>
<dbReference type="EMBL" id="FN393078">
    <property type="protein sequence ID" value="CAY81300.1"/>
    <property type="molecule type" value="Genomic_DNA"/>
</dbReference>
<dbReference type="HOGENOM" id="CLU_1993897_0_0_1"/>
<name>C8ZD34_YEAS8</name>
<accession>C8ZD34</accession>
<evidence type="ECO:0000256" key="1">
    <source>
        <dbReference type="SAM" id="SignalP"/>
    </source>
</evidence>
<protein>
    <submittedName>
        <fullName evidence="2">Bud28p</fullName>
    </submittedName>
</protein>
<keyword evidence="1" id="KW-0732">Signal</keyword>
<feature type="chain" id="PRO_5002994700" evidence="1">
    <location>
        <begin position="20"/>
        <end position="125"/>
    </location>
</feature>
<organism evidence="2">
    <name type="scientific">Saccharomyces cerevisiae (strain Lalvin EC1118 / Prise de mousse)</name>
    <name type="common">Baker's yeast</name>
    <dbReference type="NCBI Taxonomy" id="643680"/>
    <lineage>
        <taxon>Eukaryota</taxon>
        <taxon>Fungi</taxon>
        <taxon>Dikarya</taxon>
        <taxon>Ascomycota</taxon>
        <taxon>Saccharomycotina</taxon>
        <taxon>Saccharomycetes</taxon>
        <taxon>Saccharomycetales</taxon>
        <taxon>Saccharomycetaceae</taxon>
        <taxon>Saccharomyces</taxon>
    </lineage>
</organism>
<evidence type="ECO:0000313" key="2">
    <source>
        <dbReference type="EMBL" id="CAY81300.1"/>
    </source>
</evidence>
<gene>
    <name evidence="2" type="ORF">EC1118_1L10_1376g</name>
</gene>
<proteinExistence type="predicted"/>